<name>A0ABN7W940_GIGMA</name>
<protein>
    <submittedName>
        <fullName evidence="2">41458_t:CDS:1</fullName>
    </submittedName>
</protein>
<evidence type="ECO:0000256" key="1">
    <source>
        <dbReference type="SAM" id="Phobius"/>
    </source>
</evidence>
<keyword evidence="1" id="KW-1133">Transmembrane helix</keyword>
<feature type="transmembrane region" description="Helical" evidence="1">
    <location>
        <begin position="31"/>
        <end position="52"/>
    </location>
</feature>
<feature type="non-terminal residue" evidence="2">
    <location>
        <position position="1"/>
    </location>
</feature>
<gene>
    <name evidence="2" type="ORF">GMARGA_LOCUS27857</name>
</gene>
<proteinExistence type="predicted"/>
<reference evidence="2 3" key="1">
    <citation type="submission" date="2021-06" db="EMBL/GenBank/DDBJ databases">
        <authorList>
            <person name="Kallberg Y."/>
            <person name="Tangrot J."/>
            <person name="Rosling A."/>
        </authorList>
    </citation>
    <scope>NUCLEOTIDE SEQUENCE [LARGE SCALE GENOMIC DNA]</scope>
    <source>
        <strain evidence="2 3">120-4 pot B 10/14</strain>
    </source>
</reference>
<dbReference type="Proteomes" id="UP000789901">
    <property type="component" value="Unassembled WGS sequence"/>
</dbReference>
<dbReference type="EMBL" id="CAJVQB010034705">
    <property type="protein sequence ID" value="CAG8821552.1"/>
    <property type="molecule type" value="Genomic_DNA"/>
</dbReference>
<accession>A0ABN7W940</accession>
<comment type="caution">
    <text evidence="2">The sequence shown here is derived from an EMBL/GenBank/DDBJ whole genome shotgun (WGS) entry which is preliminary data.</text>
</comment>
<sequence length="131" mass="15044">IWKLDVALLQLELRLHSILLSPQLIMQALDYIWSIVTGNGTISVFIAIYYRLTIPESQHYRIFNVVSINLLPINLLQTCPLHEVWQMPTREEEVIVKVNAPKPNITFYGIGFNKNITLQSIGFFGDGKDPY</sequence>
<organism evidence="2 3">
    <name type="scientific">Gigaspora margarita</name>
    <dbReference type="NCBI Taxonomy" id="4874"/>
    <lineage>
        <taxon>Eukaryota</taxon>
        <taxon>Fungi</taxon>
        <taxon>Fungi incertae sedis</taxon>
        <taxon>Mucoromycota</taxon>
        <taxon>Glomeromycotina</taxon>
        <taxon>Glomeromycetes</taxon>
        <taxon>Diversisporales</taxon>
        <taxon>Gigasporaceae</taxon>
        <taxon>Gigaspora</taxon>
    </lineage>
</organism>
<keyword evidence="1" id="KW-0472">Membrane</keyword>
<evidence type="ECO:0000313" key="3">
    <source>
        <dbReference type="Proteomes" id="UP000789901"/>
    </source>
</evidence>
<keyword evidence="3" id="KW-1185">Reference proteome</keyword>
<evidence type="ECO:0000313" key="2">
    <source>
        <dbReference type="EMBL" id="CAG8821552.1"/>
    </source>
</evidence>
<keyword evidence="1" id="KW-0812">Transmembrane</keyword>